<keyword evidence="4" id="KW-1185">Reference proteome</keyword>
<evidence type="ECO:0000259" key="2">
    <source>
        <dbReference type="Pfam" id="PF21742"/>
    </source>
</evidence>
<feature type="transmembrane region" description="Helical" evidence="1">
    <location>
        <begin position="9"/>
        <end position="32"/>
    </location>
</feature>
<keyword evidence="1" id="KW-0812">Transmembrane</keyword>
<organism evidence="3 4">
    <name type="scientific">Collimonas arenae</name>
    <dbReference type="NCBI Taxonomy" id="279058"/>
    <lineage>
        <taxon>Bacteria</taxon>
        <taxon>Pseudomonadati</taxon>
        <taxon>Pseudomonadota</taxon>
        <taxon>Betaproteobacteria</taxon>
        <taxon>Burkholderiales</taxon>
        <taxon>Oxalobacteraceae</taxon>
        <taxon>Collimonas</taxon>
    </lineage>
</organism>
<evidence type="ECO:0000313" key="4">
    <source>
        <dbReference type="Proteomes" id="UP000071778"/>
    </source>
</evidence>
<feature type="domain" description="DUF6868" evidence="2">
    <location>
        <begin position="1"/>
        <end position="78"/>
    </location>
</feature>
<proteinExistence type="predicted"/>
<dbReference type="RefSeq" id="WP_061535103.1">
    <property type="nucleotide sequence ID" value="NZ_CP013233.1"/>
</dbReference>
<keyword evidence="1" id="KW-0472">Membrane</keyword>
<dbReference type="OrthoDB" id="5472096at2"/>
<feature type="transmembrane region" description="Helical" evidence="1">
    <location>
        <begin position="52"/>
        <end position="78"/>
    </location>
</feature>
<dbReference type="InterPro" id="IPR049220">
    <property type="entry name" value="DUF6868"/>
</dbReference>
<dbReference type="EMBL" id="CP013235">
    <property type="protein sequence ID" value="AMP08042.1"/>
    <property type="molecule type" value="Genomic_DNA"/>
</dbReference>
<dbReference type="Proteomes" id="UP000071778">
    <property type="component" value="Chromosome"/>
</dbReference>
<gene>
    <name evidence="3" type="ORF">CAter282_0218</name>
</gene>
<evidence type="ECO:0000313" key="3">
    <source>
        <dbReference type="EMBL" id="AMP08042.1"/>
    </source>
</evidence>
<reference evidence="3 4" key="1">
    <citation type="submission" date="2015-11" db="EMBL/GenBank/DDBJ databases">
        <title>Exploring the genomic traits of fungus-feeding bacterial genus Collimonas.</title>
        <authorList>
            <person name="Song C."/>
            <person name="Schmidt R."/>
            <person name="de Jager V."/>
            <person name="Krzyzanowska D."/>
            <person name="Jongedijk E."/>
            <person name="Cankar K."/>
            <person name="Beekwilder J."/>
            <person name="van Veen A."/>
            <person name="de Boer W."/>
            <person name="van Veen J.A."/>
            <person name="Garbeva P."/>
        </authorList>
    </citation>
    <scope>NUCLEOTIDE SEQUENCE [LARGE SCALE GENOMIC DNA]</scope>
    <source>
        <strain evidence="3 4">Ter282</strain>
    </source>
</reference>
<keyword evidence="1" id="KW-1133">Transmembrane helix</keyword>
<protein>
    <submittedName>
        <fullName evidence="3">Putative membrane protein</fullName>
    </submittedName>
</protein>
<evidence type="ECO:0000256" key="1">
    <source>
        <dbReference type="SAM" id="Phobius"/>
    </source>
</evidence>
<sequence length="80" mass="9272">MTVDEIKEFLFWCVGMNYAILIVWACVFVAAHDWLYRLHGRWFKLSPETFDGVMYGAMAVYKIGIMLFNLVPLAALYLST</sequence>
<accession>A0A127QEJ4</accession>
<dbReference type="AlphaFoldDB" id="A0A127QEJ4"/>
<dbReference type="Pfam" id="PF21742">
    <property type="entry name" value="DUF6868"/>
    <property type="match status" value="1"/>
</dbReference>
<name>A0A127QEJ4_9BURK</name>
<dbReference type="PATRIC" id="fig|279058.17.peg.239"/>